<evidence type="ECO:0000313" key="1">
    <source>
        <dbReference type="EMBL" id="PKY39893.1"/>
    </source>
</evidence>
<keyword evidence="2" id="KW-1185">Reference proteome</keyword>
<dbReference type="AlphaFoldDB" id="A0A2I1FZX7"/>
<gene>
    <name evidence="1" type="ORF">RhiirA4_453176</name>
</gene>
<accession>A0A2I1FZX7</accession>
<reference evidence="1 2" key="1">
    <citation type="submission" date="2015-10" db="EMBL/GenBank/DDBJ databases">
        <title>Genome analyses suggest a sexual origin of heterokaryosis in a supposedly ancient asexual fungus.</title>
        <authorList>
            <person name="Ropars J."/>
            <person name="Sedzielewska K."/>
            <person name="Noel J."/>
            <person name="Charron P."/>
            <person name="Farinelli L."/>
            <person name="Marton T."/>
            <person name="Kruger M."/>
            <person name="Pelin A."/>
            <person name="Brachmann A."/>
            <person name="Corradi N."/>
        </authorList>
    </citation>
    <scope>NUCLEOTIDE SEQUENCE [LARGE SCALE GENOMIC DNA]</scope>
    <source>
        <strain evidence="1 2">A4</strain>
    </source>
</reference>
<proteinExistence type="predicted"/>
<comment type="caution">
    <text evidence="1">The sequence shown here is derived from an EMBL/GenBank/DDBJ whole genome shotgun (WGS) entry which is preliminary data.</text>
</comment>
<protein>
    <submittedName>
        <fullName evidence="1">Uncharacterized protein</fullName>
    </submittedName>
</protein>
<sequence>MLTIRLSRVKVKPMQGGLLPLMDVFTYKELFQKGISKGLKEKSAYFISQLMSSNGMRLLKYKDLKHRINIKLLIYREEFQMIRIYGLNVRLVKIKAHSNNNNNNKVDKLVKLSIEKEILMKEDALLLYNNEFMMLNRNRIKYQSEVLELIDWKISLKLNYIDQHYTLFEDYFLQSFRIKICCNELPTCVNLKKRKSDLYDDSWKCNFCGIEEETFDHFWKCIKIQDIVQNIIKRFKMFLVNIIGEFSKEEIDKQQFEDKVEKLDRYVGYWLFL</sequence>
<dbReference type="VEuPathDB" id="FungiDB:FUN_016098"/>
<evidence type="ECO:0000313" key="2">
    <source>
        <dbReference type="Proteomes" id="UP000234323"/>
    </source>
</evidence>
<dbReference type="EMBL" id="LLXI01000082">
    <property type="protein sequence ID" value="PKY39893.1"/>
    <property type="molecule type" value="Genomic_DNA"/>
</dbReference>
<dbReference type="VEuPathDB" id="FungiDB:RhiirA1_478525"/>
<name>A0A2I1FZX7_9GLOM</name>
<dbReference type="Proteomes" id="UP000234323">
    <property type="component" value="Unassembled WGS sequence"/>
</dbReference>
<organism evidence="1 2">
    <name type="scientific">Rhizophagus irregularis</name>
    <dbReference type="NCBI Taxonomy" id="588596"/>
    <lineage>
        <taxon>Eukaryota</taxon>
        <taxon>Fungi</taxon>
        <taxon>Fungi incertae sedis</taxon>
        <taxon>Mucoromycota</taxon>
        <taxon>Glomeromycotina</taxon>
        <taxon>Glomeromycetes</taxon>
        <taxon>Glomerales</taxon>
        <taxon>Glomeraceae</taxon>
        <taxon>Rhizophagus</taxon>
    </lineage>
</organism>